<reference evidence="7" key="2">
    <citation type="submission" date="2023-05" db="EMBL/GenBank/DDBJ databases">
        <authorList>
            <consortium name="Lawrence Berkeley National Laboratory"/>
            <person name="Steindorff A."/>
            <person name="Hensen N."/>
            <person name="Bonometti L."/>
            <person name="Westerberg I."/>
            <person name="Brannstrom I.O."/>
            <person name="Guillou S."/>
            <person name="Cros-Aarteil S."/>
            <person name="Calhoun S."/>
            <person name="Haridas S."/>
            <person name="Kuo A."/>
            <person name="Mondo S."/>
            <person name="Pangilinan J."/>
            <person name="Riley R."/>
            <person name="Labutti K."/>
            <person name="Andreopoulos B."/>
            <person name="Lipzen A."/>
            <person name="Chen C."/>
            <person name="Yanf M."/>
            <person name="Daum C."/>
            <person name="Ng V."/>
            <person name="Clum A."/>
            <person name="Ohm R."/>
            <person name="Martin F."/>
            <person name="Silar P."/>
            <person name="Natvig D."/>
            <person name="Lalanne C."/>
            <person name="Gautier V."/>
            <person name="Ament-Velasquez S.L."/>
            <person name="Kruys A."/>
            <person name="Hutchinson M.I."/>
            <person name="Powell A.J."/>
            <person name="Barry K."/>
            <person name="Miller A.N."/>
            <person name="Grigoriev I.V."/>
            <person name="Debuchy R."/>
            <person name="Gladieux P."/>
            <person name="Thoren M.H."/>
            <person name="Johannesson H."/>
        </authorList>
    </citation>
    <scope>NUCLEOTIDE SEQUENCE</scope>
    <source>
        <strain evidence="7">CBS 532.94</strain>
    </source>
</reference>
<evidence type="ECO:0000256" key="4">
    <source>
        <dbReference type="ARBA" id="ARBA00022723"/>
    </source>
</evidence>
<dbReference type="GO" id="GO:0005506">
    <property type="term" value="F:iron ion binding"/>
    <property type="evidence" value="ECO:0007669"/>
    <property type="project" value="InterPro"/>
</dbReference>
<feature type="binding site" description="axial binding residue" evidence="6">
    <location>
        <position position="426"/>
    </location>
    <ligand>
        <name>heme</name>
        <dbReference type="ChEBI" id="CHEBI:30413"/>
    </ligand>
    <ligandPart>
        <name>Fe</name>
        <dbReference type="ChEBI" id="CHEBI:18248"/>
    </ligandPart>
</feature>
<keyword evidence="8" id="KW-1185">Reference proteome</keyword>
<comment type="similarity">
    <text evidence="2">Belongs to the cytochrome P450 family.</text>
</comment>
<evidence type="ECO:0000256" key="2">
    <source>
        <dbReference type="ARBA" id="ARBA00010617"/>
    </source>
</evidence>
<dbReference type="PRINTS" id="PR00463">
    <property type="entry name" value="EP450I"/>
</dbReference>
<dbReference type="Gene3D" id="1.10.630.10">
    <property type="entry name" value="Cytochrome P450"/>
    <property type="match status" value="1"/>
</dbReference>
<dbReference type="PANTHER" id="PTHR24305:SF210">
    <property type="entry name" value="CYTOCHROME P450 MONOOXYGENASE ASQL-RELATED"/>
    <property type="match status" value="1"/>
</dbReference>
<dbReference type="Proteomes" id="UP001303760">
    <property type="component" value="Unassembled WGS sequence"/>
</dbReference>
<dbReference type="PRINTS" id="PR00385">
    <property type="entry name" value="P450"/>
</dbReference>
<dbReference type="InterPro" id="IPR050121">
    <property type="entry name" value="Cytochrome_P450_monoxygenase"/>
</dbReference>
<evidence type="ECO:0000256" key="1">
    <source>
        <dbReference type="ARBA" id="ARBA00001971"/>
    </source>
</evidence>
<keyword evidence="4 6" id="KW-0479">Metal-binding</keyword>
<accession>A0AAN7CE63</accession>
<evidence type="ECO:0000256" key="5">
    <source>
        <dbReference type="ARBA" id="ARBA00023004"/>
    </source>
</evidence>
<comment type="cofactor">
    <cofactor evidence="1 6">
        <name>heme</name>
        <dbReference type="ChEBI" id="CHEBI:30413"/>
    </cofactor>
</comment>
<keyword evidence="5 6" id="KW-0408">Iron</keyword>
<evidence type="ECO:0000256" key="3">
    <source>
        <dbReference type="ARBA" id="ARBA00022617"/>
    </source>
</evidence>
<dbReference type="GO" id="GO:0016705">
    <property type="term" value="F:oxidoreductase activity, acting on paired donors, with incorporation or reduction of molecular oxygen"/>
    <property type="evidence" value="ECO:0007669"/>
    <property type="project" value="InterPro"/>
</dbReference>
<dbReference type="SUPFAM" id="SSF48264">
    <property type="entry name" value="Cytochrome P450"/>
    <property type="match status" value="1"/>
</dbReference>
<evidence type="ECO:0000256" key="6">
    <source>
        <dbReference type="PIRSR" id="PIRSR602401-1"/>
    </source>
</evidence>
<dbReference type="InterPro" id="IPR001128">
    <property type="entry name" value="Cyt_P450"/>
</dbReference>
<comment type="caution">
    <text evidence="7">The sequence shown here is derived from an EMBL/GenBank/DDBJ whole genome shotgun (WGS) entry which is preliminary data.</text>
</comment>
<dbReference type="PANTHER" id="PTHR24305">
    <property type="entry name" value="CYTOCHROME P450"/>
    <property type="match status" value="1"/>
</dbReference>
<name>A0AAN7CE63_9PEZI</name>
<dbReference type="CDD" id="cd11058">
    <property type="entry name" value="CYP60B-like"/>
    <property type="match status" value="1"/>
</dbReference>
<gene>
    <name evidence="7" type="ORF">C8A03DRAFT_13223</name>
</gene>
<dbReference type="InterPro" id="IPR002401">
    <property type="entry name" value="Cyt_P450_E_grp-I"/>
</dbReference>
<evidence type="ECO:0000313" key="8">
    <source>
        <dbReference type="Proteomes" id="UP001303760"/>
    </source>
</evidence>
<sequence length="483" mass="54422">MSQYGASAAAYNLFLHPLRKYPGPRHWAATRLFLTVSILRGRYVHEINAMHRRYGHVVRIAPNQLSYTDERAWRDICGVTRAAPLGMRKDERLNDLVGGDATNPDPSMNKADMQHTRMRKALAPAFTIASLRQQVPLIMRHVDELVAVLSDAAREGRPVDLGRLYCFVLYDIFSDLFLGESFHLLGDGALHPWAASMAGFAKATTALAALSHFPVARLMISVMLRFMGTKSRDAFMNPCFDRFERRVRAQEGSGRFDIVHFILDGKQHVTAKELRDFSPFLMIGGGETMSSLMPCLTYLLLKHPGVLQRLAKEIRETFASEADLTAEGILRLPYLGACIDEALRMYPPVPQGNDRVVPAGGARVCGDLLPEGTIVVVSQLSTYRQKRNWFRPDSFLPERWLPEAGPEFARDCKASFKPFLVGPQNCLGQELANLTLRLIVSKLLLNFDLRLEPESDMTWQTDLPVYNVWIKPPLMVQLAKLRE</sequence>
<evidence type="ECO:0000313" key="7">
    <source>
        <dbReference type="EMBL" id="KAK4240414.1"/>
    </source>
</evidence>
<dbReference type="InterPro" id="IPR036396">
    <property type="entry name" value="Cyt_P450_sf"/>
</dbReference>
<keyword evidence="3 6" id="KW-0349">Heme</keyword>
<dbReference type="GO" id="GO:0004497">
    <property type="term" value="F:monooxygenase activity"/>
    <property type="evidence" value="ECO:0007669"/>
    <property type="project" value="InterPro"/>
</dbReference>
<protein>
    <submittedName>
        <fullName evidence="7">Cytochrome P450</fullName>
    </submittedName>
</protein>
<dbReference type="EMBL" id="MU860040">
    <property type="protein sequence ID" value="KAK4240414.1"/>
    <property type="molecule type" value="Genomic_DNA"/>
</dbReference>
<dbReference type="Pfam" id="PF00067">
    <property type="entry name" value="p450"/>
    <property type="match status" value="1"/>
</dbReference>
<organism evidence="7 8">
    <name type="scientific">Achaetomium macrosporum</name>
    <dbReference type="NCBI Taxonomy" id="79813"/>
    <lineage>
        <taxon>Eukaryota</taxon>
        <taxon>Fungi</taxon>
        <taxon>Dikarya</taxon>
        <taxon>Ascomycota</taxon>
        <taxon>Pezizomycotina</taxon>
        <taxon>Sordariomycetes</taxon>
        <taxon>Sordariomycetidae</taxon>
        <taxon>Sordariales</taxon>
        <taxon>Chaetomiaceae</taxon>
        <taxon>Achaetomium</taxon>
    </lineage>
</organism>
<dbReference type="GO" id="GO:0020037">
    <property type="term" value="F:heme binding"/>
    <property type="evidence" value="ECO:0007669"/>
    <property type="project" value="InterPro"/>
</dbReference>
<proteinExistence type="inferred from homology"/>
<reference evidence="7" key="1">
    <citation type="journal article" date="2023" name="Mol. Phylogenet. Evol.">
        <title>Genome-scale phylogeny and comparative genomics of the fungal order Sordariales.</title>
        <authorList>
            <person name="Hensen N."/>
            <person name="Bonometti L."/>
            <person name="Westerberg I."/>
            <person name="Brannstrom I.O."/>
            <person name="Guillou S."/>
            <person name="Cros-Aarteil S."/>
            <person name="Calhoun S."/>
            <person name="Haridas S."/>
            <person name="Kuo A."/>
            <person name="Mondo S."/>
            <person name="Pangilinan J."/>
            <person name="Riley R."/>
            <person name="LaButti K."/>
            <person name="Andreopoulos B."/>
            <person name="Lipzen A."/>
            <person name="Chen C."/>
            <person name="Yan M."/>
            <person name="Daum C."/>
            <person name="Ng V."/>
            <person name="Clum A."/>
            <person name="Steindorff A."/>
            <person name="Ohm R.A."/>
            <person name="Martin F."/>
            <person name="Silar P."/>
            <person name="Natvig D.O."/>
            <person name="Lalanne C."/>
            <person name="Gautier V."/>
            <person name="Ament-Velasquez S.L."/>
            <person name="Kruys A."/>
            <person name="Hutchinson M.I."/>
            <person name="Powell A.J."/>
            <person name="Barry K."/>
            <person name="Miller A.N."/>
            <person name="Grigoriev I.V."/>
            <person name="Debuchy R."/>
            <person name="Gladieux P."/>
            <person name="Hiltunen Thoren M."/>
            <person name="Johannesson H."/>
        </authorList>
    </citation>
    <scope>NUCLEOTIDE SEQUENCE</scope>
    <source>
        <strain evidence="7">CBS 532.94</strain>
    </source>
</reference>
<dbReference type="AlphaFoldDB" id="A0AAN7CE63"/>